<protein>
    <recommendedName>
        <fullName evidence="13">Amino acid adenylation domain-containing protein</fullName>
    </recommendedName>
</protein>
<evidence type="ECO:0000256" key="5">
    <source>
        <dbReference type="ARBA" id="ARBA00022553"/>
    </source>
</evidence>
<dbReference type="CDD" id="cd00833">
    <property type="entry name" value="PKS"/>
    <property type="match status" value="1"/>
</dbReference>
<dbReference type="KEGG" id="pus:CKA81_16540"/>
<dbReference type="InterPro" id="IPR032821">
    <property type="entry name" value="PKS_assoc"/>
</dbReference>
<dbReference type="InterPro" id="IPR015422">
    <property type="entry name" value="PyrdxlP-dep_Trfase_small"/>
</dbReference>
<dbReference type="GO" id="GO:0006633">
    <property type="term" value="P:fatty acid biosynthetic process"/>
    <property type="evidence" value="ECO:0007669"/>
    <property type="project" value="InterPro"/>
</dbReference>
<dbReference type="FunFam" id="3.40.50.12780:FF:000013">
    <property type="entry name" value="Long-chain-fatty-acid--AMP ligase FadD32"/>
    <property type="match status" value="1"/>
</dbReference>
<dbReference type="InterPro" id="IPR040097">
    <property type="entry name" value="FAAL/FAAC"/>
</dbReference>
<comment type="function">
    <text evidence="8">Involved in production of the polyketide antibiotic thailandamide.</text>
</comment>
<dbReference type="OrthoDB" id="8826085at2"/>
<dbReference type="CDD" id="cd05931">
    <property type="entry name" value="FAAL"/>
    <property type="match status" value="1"/>
</dbReference>
<dbReference type="InterPro" id="IPR016039">
    <property type="entry name" value="Thiolase-like"/>
</dbReference>
<dbReference type="RefSeq" id="WP_128356282.1">
    <property type="nucleotide sequence ID" value="NZ_CP022987.1"/>
</dbReference>
<dbReference type="InterPro" id="IPR014031">
    <property type="entry name" value="Ketoacyl_synth_C"/>
</dbReference>
<reference evidence="11 12" key="1">
    <citation type="submission" date="2017-08" db="EMBL/GenBank/DDBJ databases">
        <authorList>
            <person name="Park S.-J."/>
            <person name="Kim H."/>
        </authorList>
    </citation>
    <scope>NUCLEOTIDE SEQUENCE [LARGE SCALE GENOMIC DNA]</scope>
    <source>
        <strain evidence="12">ye3</strain>
    </source>
</reference>
<dbReference type="PANTHER" id="PTHR43775">
    <property type="entry name" value="FATTY ACID SYNTHASE"/>
    <property type="match status" value="1"/>
</dbReference>
<feature type="domain" description="Carrier" evidence="9">
    <location>
        <begin position="600"/>
        <end position="677"/>
    </location>
</feature>
<evidence type="ECO:0000256" key="3">
    <source>
        <dbReference type="ARBA" id="ARBA00006432"/>
    </source>
</evidence>
<dbReference type="CDD" id="cd05930">
    <property type="entry name" value="A_NRPS"/>
    <property type="match status" value="1"/>
</dbReference>
<evidence type="ECO:0000256" key="7">
    <source>
        <dbReference type="ARBA" id="ARBA00022898"/>
    </source>
</evidence>
<dbReference type="GO" id="GO:0031177">
    <property type="term" value="F:phosphopantetheine binding"/>
    <property type="evidence" value="ECO:0007669"/>
    <property type="project" value="InterPro"/>
</dbReference>
<dbReference type="Gene3D" id="3.30.300.30">
    <property type="match status" value="2"/>
</dbReference>
<dbReference type="CDD" id="cd19531">
    <property type="entry name" value="LCL_NRPS-like"/>
    <property type="match status" value="1"/>
</dbReference>
<dbReference type="SUPFAM" id="SSF52777">
    <property type="entry name" value="CoA-dependent acyltransferases"/>
    <property type="match status" value="4"/>
</dbReference>
<dbReference type="SMART" id="SM00827">
    <property type="entry name" value="PKS_AT"/>
    <property type="match status" value="1"/>
</dbReference>
<evidence type="ECO:0000259" key="10">
    <source>
        <dbReference type="PROSITE" id="PS52004"/>
    </source>
</evidence>
<dbReference type="InterPro" id="IPR045851">
    <property type="entry name" value="AMP-bd_C_sf"/>
</dbReference>
<dbReference type="SUPFAM" id="SSF53383">
    <property type="entry name" value="PLP-dependent transferases"/>
    <property type="match status" value="1"/>
</dbReference>
<dbReference type="InterPro" id="IPR001227">
    <property type="entry name" value="Ac_transferase_dom_sf"/>
</dbReference>
<dbReference type="PROSITE" id="PS50075">
    <property type="entry name" value="CARRIER"/>
    <property type="match status" value="3"/>
</dbReference>
<evidence type="ECO:0000313" key="11">
    <source>
        <dbReference type="EMBL" id="QAA95290.1"/>
    </source>
</evidence>
<dbReference type="InterPro" id="IPR006162">
    <property type="entry name" value="Ppantetheine_attach_site"/>
</dbReference>
<dbReference type="InterPro" id="IPR036736">
    <property type="entry name" value="ACP-like_sf"/>
</dbReference>
<dbReference type="InterPro" id="IPR018201">
    <property type="entry name" value="Ketoacyl_synth_AS"/>
</dbReference>
<evidence type="ECO:0000256" key="1">
    <source>
        <dbReference type="ARBA" id="ARBA00001933"/>
    </source>
</evidence>
<proteinExistence type="inferred from homology"/>
<dbReference type="SMART" id="SM00823">
    <property type="entry name" value="PKS_PP"/>
    <property type="match status" value="3"/>
</dbReference>
<evidence type="ECO:0000256" key="4">
    <source>
        <dbReference type="ARBA" id="ARBA00022450"/>
    </source>
</evidence>
<dbReference type="Gene3D" id="3.90.1150.10">
    <property type="entry name" value="Aspartate Aminotransferase, domain 1"/>
    <property type="match status" value="1"/>
</dbReference>
<evidence type="ECO:0000259" key="9">
    <source>
        <dbReference type="PROSITE" id="PS50075"/>
    </source>
</evidence>
<organism evidence="11 12">
    <name type="scientific">Pollutimonas thiosulfatoxidans</name>
    <dbReference type="NCBI Taxonomy" id="2028345"/>
    <lineage>
        <taxon>Bacteria</taxon>
        <taxon>Pseudomonadati</taxon>
        <taxon>Pseudomonadota</taxon>
        <taxon>Betaproteobacteria</taxon>
        <taxon>Burkholderiales</taxon>
        <taxon>Alcaligenaceae</taxon>
        <taxon>Pollutimonas</taxon>
    </lineage>
</organism>
<keyword evidence="4" id="KW-0596">Phosphopantetheine</keyword>
<dbReference type="InterPro" id="IPR009081">
    <property type="entry name" value="PP-bd_ACP"/>
</dbReference>
<dbReference type="PROSITE" id="PS00455">
    <property type="entry name" value="AMP_BINDING"/>
    <property type="match status" value="1"/>
</dbReference>
<keyword evidence="12" id="KW-1185">Reference proteome</keyword>
<dbReference type="InterPro" id="IPR015421">
    <property type="entry name" value="PyrdxlP-dep_Trfase_major"/>
</dbReference>
<dbReference type="Gene3D" id="3.40.50.12780">
    <property type="entry name" value="N-terminal domain of ligase-like"/>
    <property type="match status" value="2"/>
</dbReference>
<dbReference type="Pfam" id="PF00501">
    <property type="entry name" value="AMP-binding"/>
    <property type="match status" value="2"/>
</dbReference>
<dbReference type="PROSITE" id="PS00600">
    <property type="entry name" value="AA_TRANSFER_CLASS_3"/>
    <property type="match status" value="1"/>
</dbReference>
<dbReference type="PROSITE" id="PS52004">
    <property type="entry name" value="KS3_2"/>
    <property type="match status" value="1"/>
</dbReference>
<dbReference type="InterPro" id="IPR010060">
    <property type="entry name" value="NRPS_synth"/>
</dbReference>
<evidence type="ECO:0000256" key="8">
    <source>
        <dbReference type="ARBA" id="ARBA00054155"/>
    </source>
</evidence>
<dbReference type="Pfam" id="PF00550">
    <property type="entry name" value="PP-binding"/>
    <property type="match status" value="3"/>
</dbReference>
<dbReference type="InterPro" id="IPR001242">
    <property type="entry name" value="Condensation_dom"/>
</dbReference>
<dbReference type="InterPro" id="IPR016036">
    <property type="entry name" value="Malonyl_transacylase_ACP-bd"/>
</dbReference>
<name>A0A410GG80_9BURK</name>
<dbReference type="InterPro" id="IPR050091">
    <property type="entry name" value="PKS_NRPS_Biosynth_Enz"/>
</dbReference>
<dbReference type="GO" id="GO:0005886">
    <property type="term" value="C:plasma membrane"/>
    <property type="evidence" value="ECO:0007669"/>
    <property type="project" value="TreeGrafter"/>
</dbReference>
<gene>
    <name evidence="11" type="ORF">CKA81_16540</name>
</gene>
<feature type="domain" description="Carrier" evidence="9">
    <location>
        <begin position="1588"/>
        <end position="1665"/>
    </location>
</feature>
<evidence type="ECO:0000256" key="2">
    <source>
        <dbReference type="ARBA" id="ARBA00001957"/>
    </source>
</evidence>
<dbReference type="InterPro" id="IPR014030">
    <property type="entry name" value="Ketoacyl_synth_N"/>
</dbReference>
<dbReference type="InterPro" id="IPR014043">
    <property type="entry name" value="Acyl_transferase_dom"/>
</dbReference>
<dbReference type="Gene3D" id="3.40.640.10">
    <property type="entry name" value="Type I PLP-dependent aspartate aminotransferase-like (Major domain)"/>
    <property type="match status" value="1"/>
</dbReference>
<dbReference type="Pfam" id="PF00202">
    <property type="entry name" value="Aminotran_3"/>
    <property type="match status" value="1"/>
</dbReference>
<dbReference type="GO" id="GO:0071770">
    <property type="term" value="P:DIM/DIP cell wall layer assembly"/>
    <property type="evidence" value="ECO:0007669"/>
    <property type="project" value="TreeGrafter"/>
</dbReference>
<dbReference type="SMART" id="SM00825">
    <property type="entry name" value="PKS_KS"/>
    <property type="match status" value="1"/>
</dbReference>
<dbReference type="NCBIfam" id="TIGR01720">
    <property type="entry name" value="NRPS-para261"/>
    <property type="match status" value="1"/>
</dbReference>
<dbReference type="InterPro" id="IPR005814">
    <property type="entry name" value="Aminotrans_3"/>
</dbReference>
<dbReference type="InterPro" id="IPR049704">
    <property type="entry name" value="Aminotrans_3_PPA_site"/>
</dbReference>
<feature type="domain" description="Ketosynthase family 3 (KS3)" evidence="10">
    <location>
        <begin position="698"/>
        <end position="1106"/>
    </location>
</feature>
<comment type="similarity">
    <text evidence="3">Belongs to the ATP-dependent AMP-binding enzyme family.</text>
</comment>
<dbReference type="Gene3D" id="3.30.559.30">
    <property type="entry name" value="Nonribosomal peptide synthetase, condensation domain"/>
    <property type="match status" value="2"/>
</dbReference>
<dbReference type="InterPro" id="IPR015424">
    <property type="entry name" value="PyrdxlP-dep_Trfase"/>
</dbReference>
<dbReference type="SUPFAM" id="SSF55048">
    <property type="entry name" value="Probable ACP-binding domain of malonyl-CoA ACP transacylase"/>
    <property type="match status" value="1"/>
</dbReference>
<dbReference type="Proteomes" id="UP000283474">
    <property type="component" value="Chromosome"/>
</dbReference>
<dbReference type="InterPro" id="IPR042099">
    <property type="entry name" value="ANL_N_sf"/>
</dbReference>
<dbReference type="InterPro" id="IPR020845">
    <property type="entry name" value="AMP-binding_CS"/>
</dbReference>
<dbReference type="Pfam" id="PF00668">
    <property type="entry name" value="Condensation"/>
    <property type="match status" value="2"/>
</dbReference>
<dbReference type="GO" id="GO:0005737">
    <property type="term" value="C:cytoplasm"/>
    <property type="evidence" value="ECO:0007669"/>
    <property type="project" value="TreeGrafter"/>
</dbReference>
<dbReference type="Pfam" id="PF16197">
    <property type="entry name" value="KAsynt_C_assoc"/>
    <property type="match status" value="1"/>
</dbReference>
<dbReference type="SUPFAM" id="SSF47336">
    <property type="entry name" value="ACP-like"/>
    <property type="match status" value="3"/>
</dbReference>
<dbReference type="Gene3D" id="1.10.1200.10">
    <property type="entry name" value="ACP-like"/>
    <property type="match status" value="3"/>
</dbReference>
<dbReference type="GO" id="GO:0030170">
    <property type="term" value="F:pyridoxal phosphate binding"/>
    <property type="evidence" value="ECO:0007669"/>
    <property type="project" value="InterPro"/>
</dbReference>
<dbReference type="Gene3D" id="3.30.70.3290">
    <property type="match status" value="1"/>
</dbReference>
<keyword evidence="7" id="KW-0663">Pyridoxal phosphate</keyword>
<dbReference type="InterPro" id="IPR000873">
    <property type="entry name" value="AMP-dep_synth/lig_dom"/>
</dbReference>
<dbReference type="PANTHER" id="PTHR43775:SF37">
    <property type="entry name" value="SI:DKEY-61P9.11"/>
    <property type="match status" value="1"/>
</dbReference>
<dbReference type="GO" id="GO:0008483">
    <property type="term" value="F:transaminase activity"/>
    <property type="evidence" value="ECO:0007669"/>
    <property type="project" value="InterPro"/>
</dbReference>
<dbReference type="InterPro" id="IPR023213">
    <property type="entry name" value="CAT-like_dom_sf"/>
</dbReference>
<dbReference type="GO" id="GO:0004312">
    <property type="term" value="F:fatty acid synthase activity"/>
    <property type="evidence" value="ECO:0007669"/>
    <property type="project" value="TreeGrafter"/>
</dbReference>
<dbReference type="Pfam" id="PF02801">
    <property type="entry name" value="Ketoacyl-synt_C"/>
    <property type="match status" value="1"/>
</dbReference>
<dbReference type="Pfam" id="PF00109">
    <property type="entry name" value="ketoacyl-synt"/>
    <property type="match status" value="1"/>
</dbReference>
<dbReference type="Gene3D" id="3.40.47.10">
    <property type="match status" value="1"/>
</dbReference>
<comment type="cofactor">
    <cofactor evidence="1">
        <name>pyridoxal 5'-phosphate</name>
        <dbReference type="ChEBI" id="CHEBI:597326"/>
    </cofactor>
</comment>
<dbReference type="GO" id="GO:0004315">
    <property type="term" value="F:3-oxoacyl-[acyl-carrier-protein] synthase activity"/>
    <property type="evidence" value="ECO:0007669"/>
    <property type="project" value="InterPro"/>
</dbReference>
<dbReference type="InterPro" id="IPR016035">
    <property type="entry name" value="Acyl_Trfase/lysoPLipase"/>
</dbReference>
<dbReference type="Gene3D" id="3.40.366.10">
    <property type="entry name" value="Malonyl-Coenzyme A Acyl Carrier Protein, domain 2"/>
    <property type="match status" value="1"/>
</dbReference>
<accession>A0A410GG80</accession>
<sequence>MSDNDKPSLPFFLPHILDQRARSPGDGWWYAFLDSQGKEQCRWMAPELAARARAIAARLMRDTQPGEPVLLVFPAGADFLAAFMGCLWSGRLATPINPPRRNRLIERLVAVATDSGARVALTSEALLGATDEWRVSNEHLGALSWVAIDDLPDQEDLMPADIRAEDTAFLQYTSGSTAMPKGVRVSHGNLLDDLQRMGDVWGLQEKSVMVSWLPAFHDLGLIFGLLQPLYSGCGSVQMAPNTFLQKPLLWLQAMSRFGGTHSAAPSFAYDLCSRRIAVEERAGLDLSTMVMTMNAAEPINPAVMDQFVEEFAEYGFKREAFAPAYGLAESTLAVTANPVGQLPVLRYFDTDALADGRVLVVDEAGPATRLMPGSGRALPDVPIAIVDPETLQRCPPDQVGEVWVGGPTIAAGYWRRAEESAAAFGATIAQEPEAGGFLRTGDLGALVDGELFITGRIKDLIILAGANFYPQDIEWVAQRSHAALRRDNGAAFYLEPAASGTGREQVVLVQELERSQRGTAPEPIFAAITQAVWQELEISLSRILLVPPGTVLRTSSGKIQRMANKRAYLAGELTAIAQWEAQAPVVAEAAASEAAADQGLDHHSLRAWLVDWLAQRLNLPAADLQADRGFAELGLDSLASTELAFALEQRLGVPVPETAAYDYPTLARLLAHFAPSAPAEAAEQGAQFHNRDDDAASNDLIAVVGLACRFPGAPDALAYERLLASGQAAVGPAPAGRPEGEGLPAGGYIEDIDRFDAAFFGIRDGEAAYMDPQHRLLLEVAWHALEDAGAADAQRRPPATGVFVGISTHDYGVRFQGAGTGYTPLATTGNSASAAAGRLAHLLDVTGPAMAVDTACSSSLVAVHAACRSLRQGECDMALAGGVNLLINDTLTRGFAAAGMLSPTGACKTFDAAADGYVRGEGGGFVVLKRLSDALRDGDHVRAIVRGMAVNHDGRASSLTAPNASAQTALIRKALHDARLQPADVQVVECHGTGTPLGDPIEVQALADAYGQDRNAALLLGSVKTNIGHLEAAAGIAGMIKAILALESGKLAPTLHQHEPNPRIAWDRLPVQVVTAARPWPQGGPARAAVSSFGFSGTNAHVILQAAAQHVAAVDHSPIVLPLSAPDAPGLDRLAATLADWLEKGGVDLRGLAASVAIGRGRFPVRAAIVANDLAEAVAGLRAVAAGEAPVIGARGIAPADAPKVGFLYTGQGSQWVGMGKDLYGSDPVFRGVVDHCAAIVDPLIGCSLVATMFDDGPDNELADTRLAQPALFVLGYALAERLQAWGIEAQVSIGHSLGEWVAACRAGVFNLDDALRMVVQRGWLMASVSEAGSMAAVFASLASLPSAVESLLSKVDIAAINAPDEFVVSGPAADVAALCAGLEAQGIGCQLLRTSHAFHSRLMEPTLEPFASAMADVVLRPPTAALVSNLTGTLAAPFDTPAYWVRHIREPVCFAQGMSALAATGARVLIEVGAAPALMAAASRAAGFGEAPVLVPTLRRNRPASQTLGNVLAHLFVSGVDVRWDKIYAPSERIAAPGYPFADQRHWVPLQQAVAMAPSEASVAVGAALASVATETADHASVVQLQSPQEQRQQIAEALARSLQLASADADSDRGFLELGVDSLALTEAVATLERRWTVAVPRRALFENLGSPRRLLDYIVQNLAQAPAVQATAATVSPTVAAGASTPPQSALPAAPLAALGDLQALASFSRAYVDRSRGSQAQRREYGPYLADSRAVAGFRTETRSMLYPIVGARASGSRLVDVDGNEYVDIAMGFGVQLFGHSPAFLVDAIDHHIRDRGLFIGPQAHLAGDVAQRICRLTGNARAAFCNSGTEAVMTALRLARHATGRQRIAMFSGSYHGHFDGTLAQVGAGGATVALAGGTPAGMVGDVLVLDYGDEAGALEILAREGHTLAAVIVEPVQGRRPDRQPRAFLQQLRTLTRESGTALIFDEVLLGFRVAQGGAQAWAGVRADLVTYGKIVGGGLPIGIVAGEARYLDALDGGAWSFDGNDPPRDERTFFAGTFNKNPLTMATAQAVLCHLEAAGPGLQESLNQRTASFAARLNDVLQALEAGISVHNFSSLFRFVGGSDLFYNHLIQHGVYVWEGRTCFLSTAHTDQDLDQIEDAVRQSVCSMQKAGMLATGARAGQAAAQPAAQTGPERVPTTPGQQALRLLAAFSPETSAAYNQSLIFDFTGDLDVAALVASLADLVDRHEALRSTFPEEGSSQLIHSALVPDVSVIDFDPEHDGPEQAWLDRMVLAPLDLEQGPLVRACVVRHGPQRFRLVVVMPHVVTDGWSMQVMALEMAEMYSARIEQRPAVLEPPVPYRRYIDHCRQRASLPELAAYWQDLYANVPAPLALPLDRPRPALQTFAGARASRDRLPAGLLQRLEAQGRRNGCSLFSICLAAYGRLLSRLSGQDETVVAIFSAGQPELAAPTLVGYCVGVLPLRLATGSNIDNAELIHDTQRAVSAAMAHRDYPYARLLKDLKLRRDPSRPPLALVSFNLDRMSAAPQFAGLTTAVDANTHGAVRWDLNWNMQIDDRGLRIDAHYNRDLFDAVRAEGWLDQYVSILEEFVDGPDDAGMVTATRVAWDGAHTLSAQVARHAAVTPAAPAVRDRHGIVDYQTLDSQAAELAGRLVQAGVRAGDHVAFRLERGLGPVVAILAIMRLGAAFVPLDDEHPDAHHAAILQDCGATVLVADPAAGRQPTSIPTVPWTRAALAPLQAQGAALPCRAVAADDIAYVLYTSGSTGRPKGVRISFEAVQTYVSALFQRLQTNGPMSFAIVTSFAADLGYTSVLGALWSGGLLHAVDAQTARDPDAMQRWFTQTPVDALKIVPAHLAALLDSPQAAALLPQRALILGGDALTWRLFDRIRALSETCRIYNHYGPTETTIGACMTEAAPALRLEGEAIVPIGPALLGYCVSIVDDQGRAVEDGGEGEIAISGPAVAAGYTHSDATAQAFSVNAAGQRSYRTGDRGYRRQDGAIVFVGRMGDMVKIRGHRIEPAGLADLIRSYPGVRDAVVLVDATAGREASLVLAMAGAIEKKAVLSWLAERVPAAMVPARAIVLPELPLTVNGKIDRQAVLHSLAELAVPVAEDDSKLAGPGASTPATNILHDLWCEVLQCDDLGLDDDFFALGGDSIMAIQIVGRARAAGWALTPTQVFQAPTLRSLAQLAVPVQGAAAGLSPITGPVPLTPIQRWFLETPMADRNRWCLTAVFHTTLDVDHATLQSILQAMVSRHDALRTRWNAAGGELVQQVGAGDVLDVVVLEADNASAASLHAMENQLADQLADQLMDGIDLAAGRIIALGAIRAGKQGSRVVVAVHHGMTDMVSWGIIADDLEAGLSKGPDAIAAASTSWSWWAHSLTQQLGAVSGSQAYWNRVAAQAQASMPVPADLPEASNREGDVQAVQLRIAPDTASPYLTGMAEVFGLRAHEAVLACLGRCLVDWASGAVAIELEGHGRRPFDATVDLSRTVGWFTTRYPLMLPAPLQDAAAWIIVAKEGLRQIPDEGIGYGMLRYGGQADLQIEPAISFNFVGELKQFGGSELALMRLGAGQERSPQAGRRHLLAFDSWQEEGCLVLSCRHGAQHTTQTIKALLERFEQQLVTLAQACASSATAVYTPSDFTGMEFSQDELDRLMGELGES</sequence>
<dbReference type="SUPFAM" id="SSF56801">
    <property type="entry name" value="Acetyl-CoA synthetase-like"/>
    <property type="match status" value="2"/>
</dbReference>
<evidence type="ECO:0000313" key="12">
    <source>
        <dbReference type="Proteomes" id="UP000283474"/>
    </source>
</evidence>
<evidence type="ECO:0000256" key="6">
    <source>
        <dbReference type="ARBA" id="ARBA00022679"/>
    </source>
</evidence>
<dbReference type="FunFam" id="3.40.47.10:FF:000019">
    <property type="entry name" value="Polyketide synthase type I"/>
    <property type="match status" value="1"/>
</dbReference>
<dbReference type="EMBL" id="CP022987">
    <property type="protein sequence ID" value="QAA95290.1"/>
    <property type="molecule type" value="Genomic_DNA"/>
</dbReference>
<dbReference type="InterPro" id="IPR020806">
    <property type="entry name" value="PKS_PP-bd"/>
</dbReference>
<dbReference type="PROSITE" id="PS00606">
    <property type="entry name" value="KS3_1"/>
    <property type="match status" value="1"/>
</dbReference>
<evidence type="ECO:0008006" key="13">
    <source>
        <dbReference type="Google" id="ProtNLM"/>
    </source>
</evidence>
<dbReference type="Gene3D" id="3.30.559.10">
    <property type="entry name" value="Chloramphenicol acetyltransferase-like domain"/>
    <property type="match status" value="2"/>
</dbReference>
<dbReference type="InterPro" id="IPR020841">
    <property type="entry name" value="PKS_Beta-ketoAc_synthase_dom"/>
</dbReference>
<dbReference type="PROSITE" id="PS00012">
    <property type="entry name" value="PHOSPHOPANTETHEINE"/>
    <property type="match status" value="3"/>
</dbReference>
<feature type="domain" description="Carrier" evidence="9">
    <location>
        <begin position="3107"/>
        <end position="3181"/>
    </location>
</feature>
<dbReference type="Pfam" id="PF00698">
    <property type="entry name" value="Acyl_transf_1"/>
    <property type="match status" value="1"/>
</dbReference>
<keyword evidence="6" id="KW-0808">Transferase</keyword>
<dbReference type="SMART" id="SM01294">
    <property type="entry name" value="PKS_PP_betabranch"/>
    <property type="match status" value="1"/>
</dbReference>
<comment type="cofactor">
    <cofactor evidence="2">
        <name>pantetheine 4'-phosphate</name>
        <dbReference type="ChEBI" id="CHEBI:47942"/>
    </cofactor>
</comment>
<dbReference type="SUPFAM" id="SSF53901">
    <property type="entry name" value="Thiolase-like"/>
    <property type="match status" value="1"/>
</dbReference>
<keyword evidence="5" id="KW-0597">Phosphoprotein</keyword>
<dbReference type="SUPFAM" id="SSF52151">
    <property type="entry name" value="FabD/lysophospholipase-like"/>
    <property type="match status" value="1"/>
</dbReference>